<dbReference type="EnsemblMetazoa" id="BGLB012984-RB">
    <property type="protein sequence ID" value="BGLB012984-PB"/>
    <property type="gene ID" value="BGLB012984"/>
</dbReference>
<feature type="region of interest" description="Disordered" evidence="1">
    <location>
        <begin position="1371"/>
        <end position="1391"/>
    </location>
</feature>
<dbReference type="RefSeq" id="XP_013061264.2">
    <property type="nucleotide sequence ID" value="XM_013205810.2"/>
</dbReference>
<reference evidence="3" key="1">
    <citation type="submission" date="2020-05" db="UniProtKB">
        <authorList>
            <consortium name="EnsemblMetazoa"/>
        </authorList>
    </citation>
    <scope>IDENTIFICATION</scope>
    <source>
        <strain evidence="3">BB02</strain>
    </source>
</reference>
<proteinExistence type="predicted"/>
<evidence type="ECO:0000259" key="2">
    <source>
        <dbReference type="Pfam" id="PF15249"/>
    </source>
</evidence>
<dbReference type="VEuPathDB" id="VectorBase:BGLAX_027195"/>
<feature type="compositionally biased region" description="Acidic residues" evidence="1">
    <location>
        <begin position="1549"/>
        <end position="1559"/>
    </location>
</feature>
<evidence type="ECO:0000256" key="1">
    <source>
        <dbReference type="SAM" id="MobiDB-lite"/>
    </source>
</evidence>
<feature type="compositionally biased region" description="Acidic residues" evidence="1">
    <location>
        <begin position="1493"/>
        <end position="1531"/>
    </location>
</feature>
<dbReference type="KEGG" id="bgt:106050773"/>
<feature type="region of interest" description="Disordered" evidence="1">
    <location>
        <begin position="547"/>
        <end position="588"/>
    </location>
</feature>
<organism evidence="3 4">
    <name type="scientific">Biomphalaria glabrata</name>
    <name type="common">Bloodfluke planorb</name>
    <name type="synonym">Freshwater snail</name>
    <dbReference type="NCBI Taxonomy" id="6526"/>
    <lineage>
        <taxon>Eukaryota</taxon>
        <taxon>Metazoa</taxon>
        <taxon>Spiralia</taxon>
        <taxon>Lophotrochozoa</taxon>
        <taxon>Mollusca</taxon>
        <taxon>Gastropoda</taxon>
        <taxon>Heterobranchia</taxon>
        <taxon>Euthyneura</taxon>
        <taxon>Panpulmonata</taxon>
        <taxon>Hygrophila</taxon>
        <taxon>Lymnaeoidea</taxon>
        <taxon>Planorbidae</taxon>
        <taxon>Biomphalaria</taxon>
    </lineage>
</organism>
<dbReference type="RefSeq" id="XP_013061265.2">
    <property type="nucleotide sequence ID" value="XM_013205811.2"/>
</dbReference>
<sequence length="1785" mass="195294">MDGGDGTGFPFASGEFNKGAESTDISWGDMFLDGIHSDDPNSSDTGVIVSEGTNIGTAIHGTAHMVQQQPNVIGGQVQVHIPTHLQGSLGNNTVQHVNSGTVTYLTPSGTAHVSTASRLQNVLPAAAQVTASIGQAQNNAKLVQIAPSFPMTQVQQLNSVPMTLLQPTQTLTGQTIYGGQGTAGLFSGQGSVHIENPKVVNVNFGPHLIGSDSSGQQAIIQTAEGKRVLITNSQLQHMPQSISLSQLPVGTHLINPGAGNVIRASMAPGTTGTRQILLHNMPRQASAQPTGLTKNVVLNPGISPVIYQSGQSGQLLQSHPTLITSGTGLQVVNTGGNQGNQVQLIAQPSMNQCGMGQQLSQSTIMNFINNQSGGSQIAGLVPGQNIFVNGQMLNIGQIGGLTMSQLQVQPNSQGGVTLANLNTNVNRSAQFQPTTQHLVIQSNGQQQIMLQPNNASPSLVTSTAQRLNSSIQGGKAARAPTPNANSASSTPVATPTPSTPTPTPTPDLSDYGGQGSKMNNILEQALQLSDIDLQSFEDEDYFKLLDNSSTTSVQPEIPTPPVKTKPQSTLTKSKSTKSKSKTTQPVVSVPNSTISFQNTKAPFQTSHGQKVTLSSDQQIISNGQVYVVSANGQQLILQQQVKGQVSSADVSNSISSISQRPHIVNRQSNQSTDLSRQFKQNQNIPVPLAKEEDDKVFTSGSVGNIATSSSPILPVSSSPLVYSRPSTQTYSNANISPLGLNQAQVKNQKITTLAGTFLKQEPLVQTVKQEFSIANVKQEPVSEIQVSISESPTFSQQVSSYNHVAVTTSNVMTASLPVITSSVSSLTANSTSTTQSHQATIMTSSFNSQQTSSVHPSSVSCETSTVFTTAVFTQALSSPTFSSISTCSKPASALKEKDPSSVKVMTPIKIANSTLMLSLTPIQKKRLEDHLSNMSLKEQNDFLTHQQNIIRRSQQVQQKQLEQQQKYQQQQKLQQQNQIPQQLQQNQIQQQLPQSQNQQQFIQNQVPQQFQQNQVPQQFQQNQVPQQFQQNQVPQQFQQNQAPQQFQQNQAPQQFQQNQASQGFQQNQGPQQFQLNQGHQQRQQMQTQMSASQSLQQSQSVSGQTPLQENMRQYSNHSNTVDNTLSTCATGVTSLPATVQELMDKPEDNQLNFQEQTQQVRHPIPVPQAPPQPAPQMQTSLQQTYVYPSMGRCLAEQQLLRDRTLALGPDVNSPFKSLSDAMRRLVRYHTLQDHKPEEGSKQMRKWDTKYSNVCDYLIKKKRRYMKRFHKMKLFHDMCPEKSPEYIQNLLCFNEQLQDVINSEKEQAKNSPESFEPLQPGLCSQSFKTEPPDSDKLSELDPVPSVDLKFNVDKRDLKKFDVKLDRPELDIKSEKSESPYESPSGHKRKLTEKSSGTLKFVFKRRTTDKDKFIVKNSFVNQETLPEDLKPVVNLEKSDSEYEYDSHSAVTNNQPVIVRRRTSSVSRQTSYEAGSSEGSSSNSNSSKVERHFSYEEVESSQDEDDEEDEDKNTDEPSEDDADIQEEEEEDQGSQEERTHSKGRHRVSFGDSVEEINSDDAFMEPFESGGPHKHSGSSQPKSNIFETFGETNSNLKKNSHSSSLSGLKSNLTYPNSNCSVGSGNIYSEKRPHSNQFSYSANDTPGTFRQSALQVSPLRQKEGMLNSSCSTTHKGEPIFTTPNKSLLQTSAMFNSSDDEDDNGNSSQRISSFEIDNKDPQNSMINDSVRSAINSVLNQEDNDDSQSSWSSSARRTSSSARHSLFHSASPAAAQSRDADLDAAVQSIMND</sequence>
<feature type="compositionally biased region" description="Low complexity" evidence="1">
    <location>
        <begin position="1589"/>
        <end position="1608"/>
    </location>
</feature>
<dbReference type="Pfam" id="PF15249">
    <property type="entry name" value="GLTSCR1"/>
    <property type="match status" value="1"/>
</dbReference>
<feature type="compositionally biased region" description="Polar residues" evidence="1">
    <location>
        <begin position="1609"/>
        <end position="1622"/>
    </location>
</feature>
<feature type="compositionally biased region" description="Polar residues" evidence="1">
    <location>
        <begin position="1676"/>
        <end position="1689"/>
    </location>
</feature>
<feature type="compositionally biased region" description="Low complexity" evidence="1">
    <location>
        <begin position="1014"/>
        <end position="1104"/>
    </location>
</feature>
<feature type="compositionally biased region" description="Low complexity" evidence="1">
    <location>
        <begin position="486"/>
        <end position="496"/>
    </location>
</feature>
<feature type="region of interest" description="Disordered" evidence="1">
    <location>
        <begin position="1659"/>
        <end position="1720"/>
    </location>
</feature>
<dbReference type="Proteomes" id="UP000076420">
    <property type="component" value="Unassembled WGS sequence"/>
</dbReference>
<dbReference type="OrthoDB" id="2556847at2759"/>
<feature type="region of interest" description="Disordered" evidence="1">
    <location>
        <begin position="1303"/>
        <end position="1340"/>
    </location>
</feature>
<feature type="compositionally biased region" description="Polar residues" evidence="1">
    <location>
        <begin position="1573"/>
        <end position="1588"/>
    </location>
</feature>
<feature type="region of interest" description="Disordered" evidence="1">
    <location>
        <begin position="464"/>
        <end position="516"/>
    </location>
</feature>
<feature type="compositionally biased region" description="Basic and acidic residues" evidence="1">
    <location>
        <begin position="1329"/>
        <end position="1338"/>
    </location>
</feature>
<dbReference type="VEuPathDB" id="VectorBase:BGLB012984"/>
<feature type="compositionally biased region" description="Low complexity" evidence="1">
    <location>
        <begin position="1740"/>
        <end position="1757"/>
    </location>
</feature>
<dbReference type="InterPro" id="IPR015671">
    <property type="entry name" value="GSCR1_dom"/>
</dbReference>
<accession>A0A2C9K4E0</accession>
<gene>
    <name evidence="3" type="primary">106050773</name>
</gene>
<feature type="compositionally biased region" description="Low complexity" evidence="1">
    <location>
        <begin position="1461"/>
        <end position="1484"/>
    </location>
</feature>
<feature type="region of interest" description="Disordered" evidence="1">
    <location>
        <begin position="1734"/>
        <end position="1785"/>
    </location>
</feature>
<feature type="domain" description="GLTSCR protein conserved" evidence="2">
    <location>
        <begin position="1202"/>
        <end position="1294"/>
    </location>
</feature>
<dbReference type="EnsemblMetazoa" id="BGLB012984-RC">
    <property type="protein sequence ID" value="BGLB012984-PC"/>
    <property type="gene ID" value="BGLB012984"/>
</dbReference>
<dbReference type="STRING" id="6526.A0A2C9K4E0"/>
<protein>
    <recommendedName>
        <fullName evidence="2">GLTSCR protein conserved domain-containing protein</fullName>
    </recommendedName>
</protein>
<feature type="compositionally biased region" description="Polar residues" evidence="1">
    <location>
        <begin position="1630"/>
        <end position="1642"/>
    </location>
</feature>
<evidence type="ECO:0000313" key="3">
    <source>
        <dbReference type="EnsemblMetazoa" id="BGLB012984-PB"/>
    </source>
</evidence>
<feature type="region of interest" description="Disordered" evidence="1">
    <location>
        <begin position="1014"/>
        <end position="1106"/>
    </location>
</feature>
<feature type="compositionally biased region" description="Low complexity" evidence="1">
    <location>
        <begin position="564"/>
        <end position="573"/>
    </location>
</feature>
<evidence type="ECO:0000313" key="4">
    <source>
        <dbReference type="Proteomes" id="UP000076420"/>
    </source>
</evidence>
<name>A0A2C9K4E0_BIOGL</name>
<feature type="region of interest" description="Disordered" evidence="1">
    <location>
        <begin position="1437"/>
        <end position="1642"/>
    </location>
</feature>